<evidence type="ECO:0008006" key="3">
    <source>
        <dbReference type="Google" id="ProtNLM"/>
    </source>
</evidence>
<protein>
    <recommendedName>
        <fullName evidence="3">Adhesin domain-containing protein</fullName>
    </recommendedName>
</protein>
<dbReference type="Proteomes" id="UP000760860">
    <property type="component" value="Unassembled WGS sequence"/>
</dbReference>
<reference evidence="1" key="1">
    <citation type="submission" date="2018-05" db="EMBL/GenBank/DDBJ databases">
        <title>Effector identification in a new, highly contiguous assembly of the strawberry crown rot pathogen Phytophthora cactorum.</title>
        <authorList>
            <person name="Armitage A.D."/>
            <person name="Nellist C.F."/>
            <person name="Bates H."/>
            <person name="Vickerstaff R.J."/>
            <person name="Harrison R.J."/>
        </authorList>
    </citation>
    <scope>NUCLEOTIDE SEQUENCE</scope>
    <source>
        <strain evidence="1">P421</strain>
    </source>
</reference>
<dbReference type="VEuPathDB" id="FungiDB:PC110_g12592"/>
<sequence>MERLLATSDTKPRICHTCDNIDSKMLVLRRRWLSLQRSSRLFSSAWESLSLSHLSHQSRVQFQAGDAARTDVEIVPVLSANDFALRVITASDSSMDVQSLFDVREEAVKGTVGGSESVKALRISKQGAVDAKLQLLLPHTVDLNLAVANGSVTLKDKIEGDVKVVVGRGDIEVNKVRGTNVSLKTNGGKIDVLALVEGETVRLEANESVKCKRLMAGKAEVKLGKGEASDSAFGAIYASTCNVVSTNQSGRSKLRVGNVHGYLRVSSDGLKSVEVDSVTGSLEVEDSGDKCDVIAHFDSWTTDASSSILVAGDVRVSLQPAASIDVELHGTKVTVGKDCEFVSSDIDQLDEDYAVFTGELRAQDGAIAAASSSSGKINMDSAKDDAMRTSFFMKESANDDEEAKTPRLFVHALSGEVTLDQLNWMDNIKRRHLRR</sequence>
<organism evidence="1 2">
    <name type="scientific">Phytophthora cactorum</name>
    <dbReference type="NCBI Taxonomy" id="29920"/>
    <lineage>
        <taxon>Eukaryota</taxon>
        <taxon>Sar</taxon>
        <taxon>Stramenopiles</taxon>
        <taxon>Oomycota</taxon>
        <taxon>Peronosporomycetes</taxon>
        <taxon>Peronosporales</taxon>
        <taxon>Peronosporaceae</taxon>
        <taxon>Phytophthora</taxon>
    </lineage>
</organism>
<name>A0A8T1I494_9STRA</name>
<gene>
    <name evidence="1" type="ORF">PC129_g9270</name>
</gene>
<proteinExistence type="predicted"/>
<accession>A0A8T1I494</accession>
<evidence type="ECO:0000313" key="1">
    <source>
        <dbReference type="EMBL" id="KAG3219955.1"/>
    </source>
</evidence>
<dbReference type="PANTHER" id="PTHR34094:SF1">
    <property type="entry name" value="PROTEIN FAM185A"/>
    <property type="match status" value="1"/>
</dbReference>
<dbReference type="AlphaFoldDB" id="A0A8T1I494"/>
<dbReference type="EMBL" id="RCMV01000287">
    <property type="protein sequence ID" value="KAG3219955.1"/>
    <property type="molecule type" value="Genomic_DNA"/>
</dbReference>
<dbReference type="PANTHER" id="PTHR34094">
    <property type="match status" value="1"/>
</dbReference>
<comment type="caution">
    <text evidence="1">The sequence shown here is derived from an EMBL/GenBank/DDBJ whole genome shotgun (WGS) entry which is preliminary data.</text>
</comment>
<evidence type="ECO:0000313" key="2">
    <source>
        <dbReference type="Proteomes" id="UP000760860"/>
    </source>
</evidence>